<comment type="cofactor">
    <cofactor evidence="15">
        <name>Mg(2+)</name>
        <dbReference type="ChEBI" id="CHEBI:18420"/>
    </cofactor>
    <text evidence="15">Binds 1 Mg(2+) ion per subunit.</text>
</comment>
<dbReference type="HAMAP" id="MF_01485">
    <property type="entry name" value="RecB"/>
    <property type="match status" value="1"/>
</dbReference>
<keyword evidence="20" id="KW-1185">Reference proteome</keyword>
<evidence type="ECO:0000256" key="7">
    <source>
        <dbReference type="ARBA" id="ARBA00022839"/>
    </source>
</evidence>
<dbReference type="PROSITE" id="PS51198">
    <property type="entry name" value="UVRD_HELICASE_ATP_BIND"/>
    <property type="match status" value="1"/>
</dbReference>
<name>A0A7X5UE75_9GAMM</name>
<dbReference type="EC" id="3.1.11.5" evidence="15"/>
<evidence type="ECO:0000256" key="6">
    <source>
        <dbReference type="ARBA" id="ARBA00022806"/>
    </source>
</evidence>
<evidence type="ECO:0000256" key="1">
    <source>
        <dbReference type="ARBA" id="ARBA00022722"/>
    </source>
</evidence>
<dbReference type="InterPro" id="IPR011604">
    <property type="entry name" value="PDDEXK-like_dom_sf"/>
</dbReference>
<dbReference type="GO" id="GO:0000287">
    <property type="term" value="F:magnesium ion binding"/>
    <property type="evidence" value="ECO:0007669"/>
    <property type="project" value="UniProtKB-UniRule"/>
</dbReference>
<dbReference type="RefSeq" id="WP_166952513.1">
    <property type="nucleotide sequence ID" value="NZ_JAARLZ010000016.1"/>
</dbReference>
<feature type="domain" description="UvrD-like helicase C-terminal" evidence="18">
    <location>
        <begin position="496"/>
        <end position="765"/>
    </location>
</feature>
<evidence type="ECO:0000256" key="15">
    <source>
        <dbReference type="HAMAP-Rule" id="MF_01485"/>
    </source>
</evidence>
<evidence type="ECO:0000256" key="8">
    <source>
        <dbReference type="ARBA" id="ARBA00022840"/>
    </source>
</evidence>
<dbReference type="InterPro" id="IPR014017">
    <property type="entry name" value="DNA_helicase_UvrD-like_C"/>
</dbReference>
<dbReference type="EMBL" id="JAARLZ010000016">
    <property type="protein sequence ID" value="NII08879.1"/>
    <property type="molecule type" value="Genomic_DNA"/>
</dbReference>
<keyword evidence="9 15" id="KW-0460">Magnesium</keyword>
<dbReference type="GO" id="GO:0008854">
    <property type="term" value="F:exodeoxyribonuclease V activity"/>
    <property type="evidence" value="ECO:0007669"/>
    <property type="project" value="UniProtKB-EC"/>
</dbReference>
<evidence type="ECO:0000256" key="13">
    <source>
        <dbReference type="ARBA" id="ARBA00034617"/>
    </source>
</evidence>
<dbReference type="GO" id="GO:0003677">
    <property type="term" value="F:DNA binding"/>
    <property type="evidence" value="ECO:0007669"/>
    <property type="project" value="UniProtKB-UniRule"/>
</dbReference>
<evidence type="ECO:0000256" key="16">
    <source>
        <dbReference type="PROSITE-ProRule" id="PRU00560"/>
    </source>
</evidence>
<feature type="region of interest" description="Nuclease activity, interacts with RecD and RecA" evidence="15">
    <location>
        <begin position="927"/>
        <end position="1214"/>
    </location>
</feature>
<evidence type="ECO:0000259" key="17">
    <source>
        <dbReference type="PROSITE" id="PS51198"/>
    </source>
</evidence>
<evidence type="ECO:0000313" key="19">
    <source>
        <dbReference type="EMBL" id="NII08879.1"/>
    </source>
</evidence>
<keyword evidence="2 15" id="KW-0479">Metal-binding</keyword>
<keyword evidence="6 15" id="KW-0347">Helicase</keyword>
<comment type="subunit">
    <text evidence="15">Heterotrimer of RecB, RecC and RecD. All subunits contribute to DNA-binding. Interacts with RecA.</text>
</comment>
<dbReference type="GO" id="GO:0005829">
    <property type="term" value="C:cytosol"/>
    <property type="evidence" value="ECO:0007669"/>
    <property type="project" value="TreeGrafter"/>
</dbReference>
<dbReference type="SUPFAM" id="SSF52540">
    <property type="entry name" value="P-loop containing nucleoside triphosphate hydrolases"/>
    <property type="match status" value="1"/>
</dbReference>
<feature type="binding site" evidence="15">
    <location>
        <position position="984"/>
    </location>
    <ligand>
        <name>Mg(2+)</name>
        <dbReference type="ChEBI" id="CHEBI:18420"/>
    </ligand>
</feature>
<feature type="binding site" evidence="15">
    <location>
        <position position="1105"/>
    </location>
    <ligand>
        <name>Mg(2+)</name>
        <dbReference type="ChEBI" id="CHEBI:18420"/>
    </ligand>
</feature>
<evidence type="ECO:0000256" key="5">
    <source>
        <dbReference type="ARBA" id="ARBA00022801"/>
    </source>
</evidence>
<dbReference type="Gene3D" id="3.90.320.10">
    <property type="match status" value="1"/>
</dbReference>
<evidence type="ECO:0000256" key="4">
    <source>
        <dbReference type="ARBA" id="ARBA00022763"/>
    </source>
</evidence>
<dbReference type="Pfam" id="PF13361">
    <property type="entry name" value="UvrD_C"/>
    <property type="match status" value="1"/>
</dbReference>
<evidence type="ECO:0000259" key="18">
    <source>
        <dbReference type="PROSITE" id="PS51217"/>
    </source>
</evidence>
<accession>A0A7X5UE75</accession>
<keyword evidence="3 15" id="KW-0547">Nucleotide-binding</keyword>
<dbReference type="CDD" id="cd22352">
    <property type="entry name" value="RecB_C-like"/>
    <property type="match status" value="1"/>
</dbReference>
<dbReference type="InterPro" id="IPR011335">
    <property type="entry name" value="Restrct_endonuc-II-like"/>
</dbReference>
<feature type="binding site" evidence="15">
    <location>
        <position position="1118"/>
    </location>
    <ligand>
        <name>Mg(2+)</name>
        <dbReference type="ChEBI" id="CHEBI:18420"/>
    </ligand>
</feature>
<dbReference type="InterPro" id="IPR038726">
    <property type="entry name" value="PDDEXK_AddAB-type"/>
</dbReference>
<dbReference type="PROSITE" id="PS51217">
    <property type="entry name" value="UVRD_HELICASE_CTER"/>
    <property type="match status" value="1"/>
</dbReference>
<feature type="active site" description="For nuclease activity" evidence="15">
    <location>
        <position position="1118"/>
    </location>
</feature>
<keyword evidence="8 15" id="KW-0067">ATP-binding</keyword>
<keyword evidence="12 15" id="KW-0413">Isomerase</keyword>
<evidence type="ECO:0000256" key="3">
    <source>
        <dbReference type="ARBA" id="ARBA00022741"/>
    </source>
</evidence>
<comment type="domain">
    <text evidence="15">The N-terminal DNA-binding domain is a ssDNA-dependent ATPase and has ATP-dependent 3'-5' helicase function. This domain interacts with RecC.</text>
</comment>
<comment type="function">
    <text evidence="15">A helicase/nuclease that prepares dsDNA breaks (DSB) for recombinational DNA repair. Binds to DSBs and unwinds DNA via a highly rapid and processive ATP-dependent bidirectional helicase activity. Unwinds dsDNA until it encounters a Chi (crossover hotspot instigator) sequence from the 3' direction. Cuts ssDNA a few nucleotides 3' to the Chi site. The properties and activities of the enzyme are changed at Chi. The Chi-altered holoenzyme produces a long 3'-ssDNA overhang and facilitates RecA-binding to the ssDNA for homologous DNA recombination and repair. Holoenzyme degrades any linearized DNA that is unable to undergo homologous recombination. In the holoenzyme this subunit contributes ATPase, 3'-5' helicase, exonuclease activity and loads RecA onto ssDNA.</text>
</comment>
<reference evidence="19 20" key="1">
    <citation type="submission" date="2020-03" db="EMBL/GenBank/DDBJ databases">
        <authorList>
            <person name="Lai Q."/>
        </authorList>
    </citation>
    <scope>NUCLEOTIDE SEQUENCE [LARGE SCALE GENOMIC DNA]</scope>
    <source>
        <strain evidence="19 20">CCUG 25036</strain>
    </source>
</reference>
<feature type="binding site" evidence="16">
    <location>
        <begin position="22"/>
        <end position="29"/>
    </location>
    <ligand>
        <name>ATP</name>
        <dbReference type="ChEBI" id="CHEBI:30616"/>
    </ligand>
</feature>
<dbReference type="InterPro" id="IPR000212">
    <property type="entry name" value="DNA_helicase_UvrD/REP"/>
</dbReference>
<dbReference type="Gene3D" id="1.10.486.10">
    <property type="entry name" value="PCRA, domain 4"/>
    <property type="match status" value="1"/>
</dbReference>
<keyword evidence="4 15" id="KW-0227">DNA damage</keyword>
<sequence length="1214" mass="135225">MSSAQPLRPLAMPLDGMRLIEASAGTGKTWTIAALYVRAVLGHGTGQPLLPPQILVVTFTEAATQELRERIRARLVDAARAFRAGTASEAFLSDLLADLPADSWPSCARRLELAAQWMDEAAIFTIHGWSQRMLTQHAFGSGHAFAQTLEPDETELLAECVRDYWRKAFYPLDEAQLAPVLEEWRTPDALMRDLKPLLFGGEAVLRVDGEVLREDVAAHEVLAERRRWDEEDRRRLDDAAATWRHAADGLDAMLLAAVRDKVLHNGWYRPERMPSDMMAMRRWATSGDALGFDIARYSTSRLGKATGKGKSSPEHPAFGALEHWNEWQAGKVVVRHAILAEAMSWVRQRFVMQKRRRAQIGFDDLLLRLDAALAGPSGGDLAATIRQQFPLALIDEFQDTDPLQYRIFRAVYAQAEGTGLLLIGDPKQAIYAFRGADIHTYLTARAEAMAPHYSLDTNHRSSVGMVEAVNRLFVRAESHATGAFHFADRGLPFEPVRARGRDERFVRDGEPQPALRLWLLDDEAPVGVRMYRQQMAEACASEIVRLLDAAAHGRCGFETDDGRHVSLAPADIAILVRSHNEAAEIRAALSARRVRSVFLSDRDSVLDSIEASDLLFWLRAVAEPTSDGAMRAALATRTLDLGYAELEKLNLDERHWEHRGQQLFALREVWRKAGVLAMLHRMLHEFDLPGRLLSLPGGERSLTNLLHLAELLQHAASTIEGEQALIRHLAERIADRAGHTGDEQIVRLESDDDLVKVVTIHKSKGLEYPLVFLPFVCGQGGLRAGQGYRYHDGESAQIELLSASASGSDAVREAKEAAERASLQEDLRLLYVALTRARHACWLGVAPVCYNAAKKPQVHRSAFGHLLRGGAEIDNGVLANLLQELKGDVASIVVEYVPEPDDAVYVPPVHEIRSLPAREPKIARAEPWWITSYSALRHDDKSAAPETAIDDVIVEYREERPVVPIVAGSIHDFHRGADAGTFLHDLLEWMAEEGFAAMAHARPRLRDTVARRCERHGWTTWIDPLTDWLLGLLQVPLALPSGGAMTLASFDDPSRYRAELEFLFEARGVDTLALDRIVREHTLGGARRVPLAAEKVNGMLKGFIDLIVEHEGRWYVVDYKSNWLGNDAGAYGAAAMRHSILEARYELQYALYLLALHRLLRSRLGDAYDYDTHIGGAVYLYLRGVDGEGHGIHAERPPLAMIEAMDVLFEGRAT</sequence>
<dbReference type="InterPro" id="IPR027417">
    <property type="entry name" value="P-loop_NTPase"/>
</dbReference>
<comment type="catalytic activity">
    <reaction evidence="15">
        <text>Exonucleolytic cleavage (in the presence of ATP) in either 5'- to 3'- or 3'- to 5'-direction to yield 5'-phosphooligonucleotides.</text>
        <dbReference type="EC" id="3.1.11.5"/>
    </reaction>
</comment>
<comment type="caution">
    <text evidence="19">The sequence shown here is derived from an EMBL/GenBank/DDBJ whole genome shotgun (WGS) entry which is preliminary data.</text>
</comment>
<proteinExistence type="inferred from homology"/>
<dbReference type="Gene3D" id="1.10.3170.10">
    <property type="entry name" value="Recbcd, chain B, domain 2"/>
    <property type="match status" value="1"/>
</dbReference>
<dbReference type="SUPFAM" id="SSF52980">
    <property type="entry name" value="Restriction endonuclease-like"/>
    <property type="match status" value="1"/>
</dbReference>
<feature type="domain" description="UvrD-like helicase ATP-binding" evidence="17">
    <location>
        <begin position="1"/>
        <end position="462"/>
    </location>
</feature>
<evidence type="ECO:0000256" key="9">
    <source>
        <dbReference type="ARBA" id="ARBA00022842"/>
    </source>
</evidence>
<keyword evidence="7 15" id="KW-0269">Exonuclease</keyword>
<dbReference type="GO" id="GO:0043138">
    <property type="term" value="F:3'-5' DNA helicase activity"/>
    <property type="evidence" value="ECO:0007669"/>
    <property type="project" value="UniProtKB-UniRule"/>
</dbReference>
<dbReference type="EC" id="5.6.2.4" evidence="15"/>
<gene>
    <name evidence="15 19" type="primary">recB</name>
    <name evidence="19" type="ORF">HBF25_21050</name>
</gene>
<evidence type="ECO:0000256" key="10">
    <source>
        <dbReference type="ARBA" id="ARBA00023125"/>
    </source>
</evidence>
<evidence type="ECO:0000256" key="12">
    <source>
        <dbReference type="ARBA" id="ARBA00023235"/>
    </source>
</evidence>
<evidence type="ECO:0000256" key="14">
    <source>
        <dbReference type="ARBA" id="ARBA00048988"/>
    </source>
</evidence>
<dbReference type="InterPro" id="IPR014016">
    <property type="entry name" value="UvrD-like_ATP-bd"/>
</dbReference>
<organism evidence="19 20">
    <name type="scientific">Luteibacter anthropi</name>
    <dbReference type="NCBI Taxonomy" id="564369"/>
    <lineage>
        <taxon>Bacteria</taxon>
        <taxon>Pseudomonadati</taxon>
        <taxon>Pseudomonadota</taxon>
        <taxon>Gammaproteobacteria</taxon>
        <taxon>Lysobacterales</taxon>
        <taxon>Rhodanobacteraceae</taxon>
        <taxon>Luteibacter</taxon>
    </lineage>
</organism>
<dbReference type="AlphaFoldDB" id="A0A7X5UE75"/>
<keyword evidence="1 15" id="KW-0540">Nuclease</keyword>
<keyword evidence="11 15" id="KW-0234">DNA repair</keyword>
<keyword evidence="5 15" id="KW-0378">Hydrolase</keyword>
<evidence type="ECO:0000256" key="2">
    <source>
        <dbReference type="ARBA" id="ARBA00022723"/>
    </source>
</evidence>
<dbReference type="Gene3D" id="3.40.50.300">
    <property type="entry name" value="P-loop containing nucleotide triphosphate hydrolases"/>
    <property type="match status" value="2"/>
</dbReference>
<comment type="miscellaneous">
    <text evidence="15">In the RecBCD complex, RecB has a slow 3'-5' helicase, an exonuclease activity and loads RecA onto ssDNA, RecD has a fast 5'-3' helicase activity, while RecC stimulates the ATPase and processivity of the RecB helicase and contributes to recognition of the Chi site.</text>
</comment>
<dbReference type="NCBIfam" id="TIGR00609">
    <property type="entry name" value="recB"/>
    <property type="match status" value="1"/>
</dbReference>
<comment type="catalytic activity">
    <reaction evidence="13 15">
        <text>Couples ATP hydrolysis with the unwinding of duplex DNA by translocating in the 3'-5' direction.</text>
        <dbReference type="EC" id="5.6.2.4"/>
    </reaction>
</comment>
<dbReference type="GO" id="GO:0005524">
    <property type="term" value="F:ATP binding"/>
    <property type="evidence" value="ECO:0007669"/>
    <property type="project" value="UniProtKB-UniRule"/>
</dbReference>
<dbReference type="Pfam" id="PF12705">
    <property type="entry name" value="PDDEXK_1"/>
    <property type="match status" value="1"/>
</dbReference>
<comment type="catalytic activity">
    <reaction evidence="14 15">
        <text>ATP + H2O = ADP + phosphate + H(+)</text>
        <dbReference type="Rhea" id="RHEA:13065"/>
        <dbReference type="ChEBI" id="CHEBI:15377"/>
        <dbReference type="ChEBI" id="CHEBI:15378"/>
        <dbReference type="ChEBI" id="CHEBI:30616"/>
        <dbReference type="ChEBI" id="CHEBI:43474"/>
        <dbReference type="ChEBI" id="CHEBI:456216"/>
        <dbReference type="EC" id="5.6.2.4"/>
    </reaction>
</comment>
<dbReference type="Proteomes" id="UP000490980">
    <property type="component" value="Unassembled WGS sequence"/>
</dbReference>
<dbReference type="Pfam" id="PF00580">
    <property type="entry name" value="UvrD-helicase"/>
    <property type="match status" value="1"/>
</dbReference>
<evidence type="ECO:0000256" key="11">
    <source>
        <dbReference type="ARBA" id="ARBA00023204"/>
    </source>
</evidence>
<dbReference type="GO" id="GO:0000724">
    <property type="term" value="P:double-strand break repair via homologous recombination"/>
    <property type="evidence" value="ECO:0007669"/>
    <property type="project" value="UniProtKB-UniRule"/>
</dbReference>
<dbReference type="PANTHER" id="PTHR11070">
    <property type="entry name" value="UVRD / RECB / PCRA DNA HELICASE FAMILY MEMBER"/>
    <property type="match status" value="1"/>
</dbReference>
<comment type="similarity">
    <text evidence="15">Belongs to the helicase family. UvrD subfamily.</text>
</comment>
<dbReference type="PANTHER" id="PTHR11070:SF23">
    <property type="entry name" value="RECBCD ENZYME SUBUNIT RECB"/>
    <property type="match status" value="1"/>
</dbReference>
<comment type="domain">
    <text evidence="15">The C-terminal domain has nuclease activity and interacts with RecD. It interacts with RecA, facilitating its loading onto ssDNA.</text>
</comment>
<evidence type="ECO:0000313" key="20">
    <source>
        <dbReference type="Proteomes" id="UP000490980"/>
    </source>
</evidence>
<dbReference type="GO" id="GO:0009338">
    <property type="term" value="C:exodeoxyribonuclease V complex"/>
    <property type="evidence" value="ECO:0007669"/>
    <property type="project" value="TreeGrafter"/>
</dbReference>
<protein>
    <recommendedName>
        <fullName evidence="15">RecBCD enzyme subunit RecB</fullName>
        <ecNumber evidence="15">3.1.11.5</ecNumber>
        <ecNumber evidence="15">5.6.2.4</ecNumber>
    </recommendedName>
    <alternativeName>
        <fullName evidence="15">DNA 3'-5' helicase subunit RecB</fullName>
    </alternativeName>
    <alternativeName>
        <fullName evidence="15">Exonuclease V subunit RecB</fullName>
        <shortName evidence="15">ExoV subunit RecB</shortName>
    </alternativeName>
    <alternativeName>
        <fullName evidence="15">Helicase/nuclease RecBCD subunit RecB</fullName>
    </alternativeName>
</protein>
<dbReference type="InterPro" id="IPR004586">
    <property type="entry name" value="RecB"/>
</dbReference>
<feature type="region of interest" description="DNA-binding and helicase activity, interacts with RecC" evidence="15">
    <location>
        <begin position="1"/>
        <end position="879"/>
    </location>
</feature>
<keyword evidence="10 15" id="KW-0238">DNA-binding</keyword>